<reference evidence="3" key="1">
    <citation type="thesis" date="2020" institute="ProQuest LLC" country="789 East Eisenhower Parkway, Ann Arbor, MI, USA">
        <title>Comparative Genomics and Chromosome Evolution.</title>
        <authorList>
            <person name="Mudd A.B."/>
        </authorList>
    </citation>
    <scope>NUCLEOTIDE SEQUENCE</scope>
    <source>
        <strain evidence="3">237g6f4</strain>
        <tissue evidence="3">Blood</tissue>
    </source>
</reference>
<dbReference type="PANTHER" id="PTHR14362:SF2">
    <property type="entry name" value="COILED-COIL DOMAIN-CONTAINING PROTEIN 81"/>
    <property type="match status" value="1"/>
</dbReference>
<organism evidence="3 4">
    <name type="scientific">Engystomops pustulosus</name>
    <name type="common">Tungara frog</name>
    <name type="synonym">Physalaemus pustulosus</name>
    <dbReference type="NCBI Taxonomy" id="76066"/>
    <lineage>
        <taxon>Eukaryota</taxon>
        <taxon>Metazoa</taxon>
        <taxon>Chordata</taxon>
        <taxon>Craniata</taxon>
        <taxon>Vertebrata</taxon>
        <taxon>Euteleostomi</taxon>
        <taxon>Amphibia</taxon>
        <taxon>Batrachia</taxon>
        <taxon>Anura</taxon>
        <taxon>Neobatrachia</taxon>
        <taxon>Hyloidea</taxon>
        <taxon>Leptodactylidae</taxon>
        <taxon>Leiuperinae</taxon>
        <taxon>Engystomops</taxon>
    </lineage>
</organism>
<keyword evidence="4" id="KW-1185">Reference proteome</keyword>
<evidence type="ECO:0000313" key="4">
    <source>
        <dbReference type="Proteomes" id="UP000824782"/>
    </source>
</evidence>
<dbReference type="GO" id="GO:0005815">
    <property type="term" value="C:microtubule organizing center"/>
    <property type="evidence" value="ECO:0007669"/>
    <property type="project" value="TreeGrafter"/>
</dbReference>
<proteinExistence type="predicted"/>
<evidence type="ECO:0000259" key="2">
    <source>
        <dbReference type="Pfam" id="PF18289"/>
    </source>
</evidence>
<accession>A0AAV6YZN3</accession>
<dbReference type="Pfam" id="PF18289">
    <property type="entry name" value="HU-CCDC81_euk_2"/>
    <property type="match status" value="1"/>
</dbReference>
<dbReference type="InterPro" id="IPR040673">
    <property type="entry name" value="CCDC81_HU_dom_2"/>
</dbReference>
<comment type="caution">
    <text evidence="3">The sequence shown here is derived from an EMBL/GenBank/DDBJ whole genome shotgun (WGS) entry which is preliminary data.</text>
</comment>
<feature type="domain" description="CCDC81 HU" evidence="2">
    <location>
        <begin position="99"/>
        <end position="173"/>
    </location>
</feature>
<feature type="domain" description="CCDC81 HU" evidence="1">
    <location>
        <begin position="5"/>
        <end position="88"/>
    </location>
</feature>
<dbReference type="AlphaFoldDB" id="A0AAV6YZN3"/>
<dbReference type="InterPro" id="IPR026295">
    <property type="entry name" value="CCD81"/>
</dbReference>
<dbReference type="Pfam" id="PF14908">
    <property type="entry name" value="HU-CCDC81_euk_1"/>
    <property type="match status" value="1"/>
</dbReference>
<evidence type="ECO:0008006" key="5">
    <source>
        <dbReference type="Google" id="ProtNLM"/>
    </source>
</evidence>
<evidence type="ECO:0000259" key="1">
    <source>
        <dbReference type="Pfam" id="PF14908"/>
    </source>
</evidence>
<dbReference type="InterPro" id="IPR028034">
    <property type="entry name" value="HU-CCDC81"/>
</dbReference>
<dbReference type="EMBL" id="WNYA01010416">
    <property type="protein sequence ID" value="KAG8540450.1"/>
    <property type="molecule type" value="Genomic_DNA"/>
</dbReference>
<gene>
    <name evidence="3" type="ORF">GDO81_019278</name>
</gene>
<dbReference type="PANTHER" id="PTHR14362">
    <property type="entry name" value="COILED-COIL DOMAIN-CONTAINING PROTEIN 81"/>
    <property type="match status" value="1"/>
</dbReference>
<sequence>MLDFLQDAGKSGFQTLPKLTEDDVCAIWASVSEFVEHQMSLQKGVQIPGLGTFTLSRQKLDVGNNKFIIIQRPVFLLSEKLAQVHGLKFNKIFTTGDIPIVPLNFISLSFTCSYNRDTIESCVRETLSAFSRSVSTKQNVEFTFKGIGSLLIRDLKVKMKFYKEFVNSMDGTGTLVKSLSNRPGTADSVMSSGEDGLLRPRSCSALLFPR</sequence>
<evidence type="ECO:0000313" key="3">
    <source>
        <dbReference type="EMBL" id="KAG8540450.1"/>
    </source>
</evidence>
<protein>
    <recommendedName>
        <fullName evidence="5">Coiled-coil domain-containing protein 81</fullName>
    </recommendedName>
</protein>
<dbReference type="Proteomes" id="UP000824782">
    <property type="component" value="Unassembled WGS sequence"/>
</dbReference>
<name>A0AAV6YZN3_ENGPU</name>